<keyword evidence="3" id="KW-1185">Reference proteome</keyword>
<gene>
    <name evidence="2" type="ORF">FIBRA_09419</name>
</gene>
<proteinExistence type="predicted"/>
<sequence length="107" mass="12228">MCSERQKRISETRNIERTRPTPEQNGGQPPAGQKTCECNGAAPPGAHNVRGRQLFAEKAHERVSDDLWVAHDDVVPAALNRDQLCAWHERLHTRRVAIRHHRILRTL</sequence>
<protein>
    <submittedName>
        <fullName evidence="2">Uncharacterized protein</fullName>
    </submittedName>
</protein>
<dbReference type="GeneID" id="24101992"/>
<dbReference type="HOGENOM" id="CLU_2210076_0_0_1"/>
<name>J7RHL7_9APHY</name>
<dbReference type="InParanoid" id="J7RHL7"/>
<evidence type="ECO:0000313" key="2">
    <source>
        <dbReference type="EMBL" id="CCM07092.1"/>
    </source>
</evidence>
<evidence type="ECO:0000313" key="3">
    <source>
        <dbReference type="Proteomes" id="UP000006352"/>
    </source>
</evidence>
<dbReference type="RefSeq" id="XP_012177113.1">
    <property type="nucleotide sequence ID" value="XM_012321723.1"/>
</dbReference>
<evidence type="ECO:0000256" key="1">
    <source>
        <dbReference type="SAM" id="MobiDB-lite"/>
    </source>
</evidence>
<organism evidence="2 3">
    <name type="scientific">Fibroporia radiculosa</name>
    <dbReference type="NCBI Taxonomy" id="599839"/>
    <lineage>
        <taxon>Eukaryota</taxon>
        <taxon>Fungi</taxon>
        <taxon>Dikarya</taxon>
        <taxon>Basidiomycota</taxon>
        <taxon>Agaricomycotina</taxon>
        <taxon>Agaricomycetes</taxon>
        <taxon>Polyporales</taxon>
        <taxon>Fibroporiaceae</taxon>
        <taxon>Fibroporia</taxon>
    </lineage>
</organism>
<feature type="compositionally biased region" description="Basic and acidic residues" evidence="1">
    <location>
        <begin position="1"/>
        <end position="20"/>
    </location>
</feature>
<accession>J7RHL7</accession>
<feature type="region of interest" description="Disordered" evidence="1">
    <location>
        <begin position="1"/>
        <end position="35"/>
    </location>
</feature>
<dbReference type="EMBL" id="HE797644">
    <property type="protein sequence ID" value="CCM07092.1"/>
    <property type="molecule type" value="Genomic_DNA"/>
</dbReference>
<reference evidence="2 3" key="1">
    <citation type="journal article" date="2012" name="Appl. Environ. Microbiol.">
        <title>Short-read sequencing for genomic analysis of the brown rot fungus Fibroporia radiculosa.</title>
        <authorList>
            <person name="Tang J.D."/>
            <person name="Perkins A.D."/>
            <person name="Sonstegard T.S."/>
            <person name="Schroeder S.G."/>
            <person name="Burgess S.C."/>
            <person name="Diehl S.V."/>
        </authorList>
    </citation>
    <scope>NUCLEOTIDE SEQUENCE [LARGE SCALE GENOMIC DNA]</scope>
    <source>
        <strain evidence="2 3">TFFH 294</strain>
    </source>
</reference>
<dbReference type="Proteomes" id="UP000006352">
    <property type="component" value="Unassembled WGS sequence"/>
</dbReference>
<dbReference type="AlphaFoldDB" id="J7RHL7"/>